<dbReference type="Pfam" id="PF05762">
    <property type="entry name" value="VWA_CoxE"/>
    <property type="match status" value="1"/>
</dbReference>
<dbReference type="PANTHER" id="PTHR39338:SF7">
    <property type="entry name" value="BLL6692 PROTEIN"/>
    <property type="match status" value="1"/>
</dbReference>
<accession>A0ABP9LXN1</accession>
<dbReference type="InterPro" id="IPR008912">
    <property type="entry name" value="Uncharacterised_CoxE"/>
</dbReference>
<dbReference type="PANTHER" id="PTHR39338">
    <property type="entry name" value="BLL5662 PROTEIN-RELATED"/>
    <property type="match status" value="1"/>
</dbReference>
<comment type="caution">
    <text evidence="1">The sequence shown here is derived from an EMBL/GenBank/DDBJ whole genome shotgun (WGS) entry which is preliminary data.</text>
</comment>
<reference evidence="2" key="1">
    <citation type="journal article" date="2019" name="Int. J. Syst. Evol. Microbiol.">
        <title>The Global Catalogue of Microorganisms (GCM) 10K type strain sequencing project: providing services to taxonomists for standard genome sequencing and annotation.</title>
        <authorList>
            <consortium name="The Broad Institute Genomics Platform"/>
            <consortium name="The Broad Institute Genome Sequencing Center for Infectious Disease"/>
            <person name="Wu L."/>
            <person name="Ma J."/>
        </authorList>
    </citation>
    <scope>NUCLEOTIDE SEQUENCE [LARGE SCALE GENOMIC DNA]</scope>
    <source>
        <strain evidence="2">JCM 18423</strain>
    </source>
</reference>
<evidence type="ECO:0000313" key="2">
    <source>
        <dbReference type="Proteomes" id="UP001500227"/>
    </source>
</evidence>
<gene>
    <name evidence="1" type="ORF">GCM10023337_08170</name>
</gene>
<keyword evidence="2" id="KW-1185">Reference proteome</keyword>
<sequence>MMLIRFFYFLRQHRLPVSIQEFITLIESLCSSAAALSIDEFYYLARLVLIKDESLFDKYDRAFGQFYGLLSKEIAKGHTIPADWLIKTLERQLSDAEKAALATHDLAELIEKFKKTLEEQKERHAGGNKWVGTGGSSPFGHGGYHPQGIRVGGPSKGNFTAVKVWEKREFSDYDDQVELGTRNFKMALRRLRRFAREGAATELDLDKTIHHTAQQAGLLDIQMRPERRNTIKVLMLLDVGGSMDSHIRRVEELFSAARSEFKHLEVFYFHNCPYEWLWKNNRRRFDERISTLDVLSKYNEDWRVIFVGDATMSPFEITHVGGSVEHHNEEPGHLWLQRFIETWPKTVWLNPTKTERWMYHQSVLMIRQLLQDRMYPLTVHGLESAMQQLSK</sequence>
<dbReference type="EMBL" id="BAABKD010000007">
    <property type="protein sequence ID" value="GAA5087579.1"/>
    <property type="molecule type" value="Genomic_DNA"/>
</dbReference>
<proteinExistence type="predicted"/>
<evidence type="ECO:0000313" key="1">
    <source>
        <dbReference type="EMBL" id="GAA5087579.1"/>
    </source>
</evidence>
<protein>
    <submittedName>
        <fullName evidence="1">VWA domain-containing protein</fullName>
    </submittedName>
</protein>
<name>A0ABP9LXN1_9BURK</name>
<dbReference type="Proteomes" id="UP001500227">
    <property type="component" value="Unassembled WGS sequence"/>
</dbReference>
<organism evidence="1 2">
    <name type="scientific">Paenalcaligenes hermetiae</name>
    <dbReference type="NCBI Taxonomy" id="1157987"/>
    <lineage>
        <taxon>Bacteria</taxon>
        <taxon>Pseudomonadati</taxon>
        <taxon>Pseudomonadota</taxon>
        <taxon>Betaproteobacteria</taxon>
        <taxon>Burkholderiales</taxon>
        <taxon>Alcaligenaceae</taxon>
        <taxon>Paenalcaligenes</taxon>
    </lineage>
</organism>